<keyword evidence="3" id="KW-1185">Reference proteome</keyword>
<protein>
    <submittedName>
        <fullName evidence="2">Uncharacterized protein</fullName>
    </submittedName>
</protein>
<proteinExistence type="predicted"/>
<dbReference type="GeneID" id="27694080"/>
<dbReference type="AlphaFoldDB" id="A0A0D2HW51"/>
<feature type="compositionally biased region" description="Basic and acidic residues" evidence="1">
    <location>
        <begin position="227"/>
        <end position="236"/>
    </location>
</feature>
<dbReference type="PANTHER" id="PTHR35186:SF4">
    <property type="entry name" value="PRION-INHIBITION AND PROPAGATION HELO DOMAIN-CONTAINING PROTEIN"/>
    <property type="match status" value="1"/>
</dbReference>
<dbReference type="RefSeq" id="XP_016624237.1">
    <property type="nucleotide sequence ID" value="XM_016758909.1"/>
</dbReference>
<accession>A0A0D2HW51</accession>
<dbReference type="EMBL" id="KN846981">
    <property type="protein sequence ID" value="KIW97568.1"/>
    <property type="molecule type" value="Genomic_DNA"/>
</dbReference>
<feature type="region of interest" description="Disordered" evidence="1">
    <location>
        <begin position="227"/>
        <end position="254"/>
    </location>
</feature>
<dbReference type="PANTHER" id="PTHR35186">
    <property type="entry name" value="ANK_REP_REGION DOMAIN-CONTAINING PROTEIN"/>
    <property type="match status" value="1"/>
</dbReference>
<reference evidence="2" key="1">
    <citation type="submission" date="2015-01" db="EMBL/GenBank/DDBJ databases">
        <title>The Genome Sequence of Cladophialophora bantiana CBS 173.52.</title>
        <authorList>
            <consortium name="The Broad Institute Genomics Platform"/>
            <person name="Cuomo C."/>
            <person name="de Hoog S."/>
            <person name="Gorbushina A."/>
            <person name="Stielow B."/>
            <person name="Teixiera M."/>
            <person name="Abouelleil A."/>
            <person name="Chapman S.B."/>
            <person name="Priest M."/>
            <person name="Young S.K."/>
            <person name="Wortman J."/>
            <person name="Nusbaum C."/>
            <person name="Birren B."/>
        </authorList>
    </citation>
    <scope>NUCLEOTIDE SEQUENCE [LARGE SCALE GENOMIC DNA]</scope>
    <source>
        <strain evidence="2">CBS 173.52</strain>
    </source>
</reference>
<sequence length="485" mass="54390">MLQDENDSGWKDAQLDTYLSERLSGGTASAARNCLDLIRRQIVKLLEVSESFTYIAAEVEEDETLSFKRRACRIDKKIDMACSKGRIETALKNLRDRTKDFRVLVQQTERLAERRAPQEPSRFAKAKLERFKIVKSAANNLYAAFGQACTKHTEHKGYIGLQPTHNGSDHVNFVLAFRSLTIQSTSSKGPDPPGADVVWFTIESTITASIRPLKSNGVLESVTKRAIDASSEDPKASADAVQKKKKQRKKTASFQSIPPDCRLMWPPCASQRVPSLETLANLCSHNNFCNQMQKVFGQSKLPPGRRIGYLETSDSSKLLVYIHSRMEMVTPVTRRVEIRALSELLKETARSMQQGYFLGPHWRIHVGKQMALALLRFHGTCWLKESWSSDDIMISNLDEDQGSDSPHSDDSAEESYANVSIQRQGLAVRSLTFSLRRACFSVSPRNWGKSSRKPYGSVSNVILVKEMMSPRTGCRQAFTNISSAS</sequence>
<gene>
    <name evidence="2" type="ORF">Z519_01152</name>
</gene>
<dbReference type="Proteomes" id="UP000053789">
    <property type="component" value="Unassembled WGS sequence"/>
</dbReference>
<name>A0A0D2HW51_CLAB1</name>
<dbReference type="HOGENOM" id="CLU_026305_0_0_1"/>
<organism evidence="2 3">
    <name type="scientific">Cladophialophora bantiana (strain ATCC 10958 / CBS 173.52 / CDC B-1940 / NIH 8579)</name>
    <name type="common">Xylohypha bantiana</name>
    <dbReference type="NCBI Taxonomy" id="1442370"/>
    <lineage>
        <taxon>Eukaryota</taxon>
        <taxon>Fungi</taxon>
        <taxon>Dikarya</taxon>
        <taxon>Ascomycota</taxon>
        <taxon>Pezizomycotina</taxon>
        <taxon>Eurotiomycetes</taxon>
        <taxon>Chaetothyriomycetidae</taxon>
        <taxon>Chaetothyriales</taxon>
        <taxon>Herpotrichiellaceae</taxon>
        <taxon>Cladophialophora</taxon>
    </lineage>
</organism>
<evidence type="ECO:0000313" key="2">
    <source>
        <dbReference type="EMBL" id="KIW97568.1"/>
    </source>
</evidence>
<evidence type="ECO:0000313" key="3">
    <source>
        <dbReference type="Proteomes" id="UP000053789"/>
    </source>
</evidence>
<evidence type="ECO:0000256" key="1">
    <source>
        <dbReference type="SAM" id="MobiDB-lite"/>
    </source>
</evidence>
<dbReference type="VEuPathDB" id="FungiDB:Z519_01152"/>
<dbReference type="OrthoDB" id="4160356at2759"/>